<dbReference type="STRING" id="655353.SAMN04488056_102215"/>
<organism evidence="3 4">
    <name type="scientific">Cohaesibacter marisflavi</name>
    <dbReference type="NCBI Taxonomy" id="655353"/>
    <lineage>
        <taxon>Bacteria</taxon>
        <taxon>Pseudomonadati</taxon>
        <taxon>Pseudomonadota</taxon>
        <taxon>Alphaproteobacteria</taxon>
        <taxon>Hyphomicrobiales</taxon>
        <taxon>Cohaesibacteraceae</taxon>
    </lineage>
</organism>
<evidence type="ECO:0000313" key="3">
    <source>
        <dbReference type="EMBL" id="SFN85598.1"/>
    </source>
</evidence>
<evidence type="ECO:0000313" key="4">
    <source>
        <dbReference type="Proteomes" id="UP000199236"/>
    </source>
</evidence>
<dbReference type="Gene3D" id="3.50.50.60">
    <property type="entry name" value="FAD/NAD(P)-binding domain"/>
    <property type="match status" value="2"/>
</dbReference>
<reference evidence="3 4" key="1">
    <citation type="submission" date="2016-10" db="EMBL/GenBank/DDBJ databases">
        <authorList>
            <person name="de Groot N.N."/>
        </authorList>
    </citation>
    <scope>NUCLEOTIDE SEQUENCE [LARGE SCALE GENOMIC DNA]</scope>
    <source>
        <strain evidence="3 4">CGMCC 1.9157</strain>
    </source>
</reference>
<proteinExistence type="predicted"/>
<evidence type="ECO:0000259" key="2">
    <source>
        <dbReference type="Pfam" id="PF01266"/>
    </source>
</evidence>
<dbReference type="AlphaFoldDB" id="A0A1I5CF26"/>
<sequence length="414" mass="45924">MSYDVIVLGAGIVGVSTALHLQERGLKVAILDRQEPGLEASYGNAGIIEKDGHVPLVIPSEIVPLMKYGSNTQVSMHYHPTMMPRLAPWLFAMWRLSTPFGISSYARRVTPLRQVSATEHFHFARDAGIMDKFRETGWINLYHSPKSFESTARTLGYADEFGVEYDIVGKKELEALEPSFHFTEQDRAIHWKGCVSVSSPGGVTQAYAELFKGRGGALLLGDARSLKQENGGWIVSSQDGPVTAPKVVIALGAWSMDLLKPFGYKFPLEVKRGYHQHFASDNGASMIRPVVDEDIGFLLTPMEDGIRLTSGIEFAARDTRKTPVQIKKATKWAKKLYPIGKPVEDEPWMGFRPCFPDNLPLIEESRQHEGLYFNFGHGHMGFAVGPITGKMTADLVTGQEPCLSVDGFSSRRFF</sequence>
<dbReference type="GO" id="GO:0016491">
    <property type="term" value="F:oxidoreductase activity"/>
    <property type="evidence" value="ECO:0007669"/>
    <property type="project" value="UniProtKB-KW"/>
</dbReference>
<dbReference type="GO" id="GO:0005737">
    <property type="term" value="C:cytoplasm"/>
    <property type="evidence" value="ECO:0007669"/>
    <property type="project" value="TreeGrafter"/>
</dbReference>
<protein>
    <submittedName>
        <fullName evidence="3">D-amino-acid dehydrogenase</fullName>
    </submittedName>
</protein>
<dbReference type="Gene3D" id="3.30.9.10">
    <property type="entry name" value="D-Amino Acid Oxidase, subunit A, domain 2"/>
    <property type="match status" value="1"/>
</dbReference>
<accession>A0A1I5CF26</accession>
<keyword evidence="1" id="KW-0560">Oxidoreductase</keyword>
<dbReference type="Pfam" id="PF01266">
    <property type="entry name" value="DAO"/>
    <property type="match status" value="1"/>
</dbReference>
<keyword evidence="4" id="KW-1185">Reference proteome</keyword>
<dbReference type="PANTHER" id="PTHR13847:SF289">
    <property type="entry name" value="GLYCINE OXIDASE"/>
    <property type="match status" value="1"/>
</dbReference>
<dbReference type="Proteomes" id="UP000199236">
    <property type="component" value="Unassembled WGS sequence"/>
</dbReference>
<feature type="domain" description="FAD dependent oxidoreductase" evidence="2">
    <location>
        <begin position="4"/>
        <end position="395"/>
    </location>
</feature>
<dbReference type="PANTHER" id="PTHR13847">
    <property type="entry name" value="SARCOSINE DEHYDROGENASE-RELATED"/>
    <property type="match status" value="1"/>
</dbReference>
<dbReference type="SUPFAM" id="SSF54373">
    <property type="entry name" value="FAD-linked reductases, C-terminal domain"/>
    <property type="match status" value="1"/>
</dbReference>
<name>A0A1I5CF26_9HYPH</name>
<dbReference type="RefSeq" id="WP_175527917.1">
    <property type="nucleotide sequence ID" value="NZ_FOVR01000002.1"/>
</dbReference>
<dbReference type="InterPro" id="IPR036188">
    <property type="entry name" value="FAD/NAD-bd_sf"/>
</dbReference>
<dbReference type="SUPFAM" id="SSF51905">
    <property type="entry name" value="FAD/NAD(P)-binding domain"/>
    <property type="match status" value="1"/>
</dbReference>
<evidence type="ECO:0000256" key="1">
    <source>
        <dbReference type="ARBA" id="ARBA00023002"/>
    </source>
</evidence>
<dbReference type="EMBL" id="FOVR01000002">
    <property type="protein sequence ID" value="SFN85598.1"/>
    <property type="molecule type" value="Genomic_DNA"/>
</dbReference>
<dbReference type="InterPro" id="IPR006076">
    <property type="entry name" value="FAD-dep_OxRdtase"/>
</dbReference>
<gene>
    <name evidence="3" type="ORF">SAMN04488056_102215</name>
</gene>